<proteinExistence type="predicted"/>
<evidence type="ECO:0000313" key="1">
    <source>
        <dbReference type="EMBL" id="MBJ6373267.1"/>
    </source>
</evidence>
<accession>A0A8J7J9H5</accession>
<dbReference type="RefSeq" id="WP_199026135.1">
    <property type="nucleotide sequence ID" value="NZ_JAELVR010000012.1"/>
</dbReference>
<protein>
    <submittedName>
        <fullName evidence="1">Uncharacterized protein</fullName>
    </submittedName>
</protein>
<dbReference type="AlphaFoldDB" id="A0A8J7J9H5"/>
<name>A0A8J7J9H5_9RHOB</name>
<comment type="caution">
    <text evidence="1">The sequence shown here is derived from an EMBL/GenBank/DDBJ whole genome shotgun (WGS) entry which is preliminary data.</text>
</comment>
<sequence>MTLADAIQNGAKDEVQALADYLVVEFEVTERVSSGDDPTAATAKSVASAMGAWAYMKLNAANQGD</sequence>
<dbReference type="EMBL" id="JAELVR010000012">
    <property type="protein sequence ID" value="MBJ6373267.1"/>
    <property type="molecule type" value="Genomic_DNA"/>
</dbReference>
<reference evidence="1" key="1">
    <citation type="submission" date="2020-12" db="EMBL/GenBank/DDBJ databases">
        <title>Sedimentitalea sp. nov., isolated from sand in Incheon.</title>
        <authorList>
            <person name="Kim W."/>
        </authorList>
    </citation>
    <scope>NUCLEOTIDE SEQUENCE</scope>
    <source>
        <strain evidence="1">CAU 1593</strain>
    </source>
</reference>
<dbReference type="Proteomes" id="UP000619079">
    <property type="component" value="Unassembled WGS sequence"/>
</dbReference>
<keyword evidence="2" id="KW-1185">Reference proteome</keyword>
<evidence type="ECO:0000313" key="2">
    <source>
        <dbReference type="Proteomes" id="UP000619079"/>
    </source>
</evidence>
<organism evidence="1 2">
    <name type="scientific">Sedimentitalea arenosa</name>
    <dbReference type="NCBI Taxonomy" id="2798803"/>
    <lineage>
        <taxon>Bacteria</taxon>
        <taxon>Pseudomonadati</taxon>
        <taxon>Pseudomonadota</taxon>
        <taxon>Alphaproteobacteria</taxon>
        <taxon>Rhodobacterales</taxon>
        <taxon>Paracoccaceae</taxon>
        <taxon>Sedimentitalea</taxon>
    </lineage>
</organism>
<gene>
    <name evidence="1" type="ORF">JF290_17205</name>
</gene>